<keyword evidence="3" id="KW-1185">Reference proteome</keyword>
<name>A0A419I3N6_9PSEU</name>
<feature type="region of interest" description="Disordered" evidence="1">
    <location>
        <begin position="48"/>
        <end position="74"/>
    </location>
</feature>
<dbReference type="RefSeq" id="WP_120024158.1">
    <property type="nucleotide sequence ID" value="NZ_QZFV01000084.1"/>
</dbReference>
<reference evidence="2 3" key="1">
    <citation type="submission" date="2018-09" db="EMBL/GenBank/DDBJ databases">
        <title>YIM PH 21725 draft genome.</title>
        <authorList>
            <person name="Miao C."/>
        </authorList>
    </citation>
    <scope>NUCLEOTIDE SEQUENCE [LARGE SCALE GENOMIC DNA]</scope>
    <source>
        <strain evidence="3">YIM PH21725</strain>
    </source>
</reference>
<proteinExistence type="predicted"/>
<gene>
    <name evidence="2" type="ORF">D5S19_16060</name>
</gene>
<comment type="caution">
    <text evidence="2">The sequence shown here is derived from an EMBL/GenBank/DDBJ whole genome shotgun (WGS) entry which is preliminary data.</text>
</comment>
<dbReference type="AlphaFoldDB" id="A0A419I3N6"/>
<sequence length="74" mass="8351">MPPTATAWNEAVDTVHRLDPAAVPLGCDSAPLLLAFIRRFHLNRAKQSSPRRLRRLDTGHRSPELYATTTYRVP</sequence>
<evidence type="ECO:0000313" key="2">
    <source>
        <dbReference type="EMBL" id="RJQ84779.1"/>
    </source>
</evidence>
<organism evidence="2 3">
    <name type="scientific">Amycolatopsis panacis</name>
    <dbReference type="NCBI Taxonomy" id="2340917"/>
    <lineage>
        <taxon>Bacteria</taxon>
        <taxon>Bacillati</taxon>
        <taxon>Actinomycetota</taxon>
        <taxon>Actinomycetes</taxon>
        <taxon>Pseudonocardiales</taxon>
        <taxon>Pseudonocardiaceae</taxon>
        <taxon>Amycolatopsis</taxon>
    </lineage>
</organism>
<protein>
    <submittedName>
        <fullName evidence="2">Uncharacterized protein</fullName>
    </submittedName>
</protein>
<dbReference type="Proteomes" id="UP000285112">
    <property type="component" value="Unassembled WGS sequence"/>
</dbReference>
<dbReference type="EMBL" id="QZFV01000084">
    <property type="protein sequence ID" value="RJQ84779.1"/>
    <property type="molecule type" value="Genomic_DNA"/>
</dbReference>
<evidence type="ECO:0000313" key="3">
    <source>
        <dbReference type="Proteomes" id="UP000285112"/>
    </source>
</evidence>
<evidence type="ECO:0000256" key="1">
    <source>
        <dbReference type="SAM" id="MobiDB-lite"/>
    </source>
</evidence>
<accession>A0A419I3N6</accession>